<evidence type="ECO:0000313" key="6">
    <source>
        <dbReference type="Proteomes" id="UP000635726"/>
    </source>
</evidence>
<dbReference type="CDD" id="cd00156">
    <property type="entry name" value="REC"/>
    <property type="match status" value="1"/>
</dbReference>
<dbReference type="Proteomes" id="UP000635726">
    <property type="component" value="Unassembled WGS sequence"/>
</dbReference>
<dbReference type="Pfam" id="PF00072">
    <property type="entry name" value="Response_reg"/>
    <property type="match status" value="1"/>
</dbReference>
<organism evidence="5 6">
    <name type="scientific">Deinococcus aquiradiocola</name>
    <dbReference type="NCBI Taxonomy" id="393059"/>
    <lineage>
        <taxon>Bacteria</taxon>
        <taxon>Thermotogati</taxon>
        <taxon>Deinococcota</taxon>
        <taxon>Deinococci</taxon>
        <taxon>Deinococcales</taxon>
        <taxon>Deinococcaceae</taxon>
        <taxon>Deinococcus</taxon>
    </lineage>
</organism>
<keyword evidence="6" id="KW-1185">Reference proteome</keyword>
<feature type="modified residue" description="4-aspartylphosphate" evidence="3">
    <location>
        <position position="57"/>
    </location>
</feature>
<evidence type="ECO:0000256" key="2">
    <source>
        <dbReference type="ARBA" id="ARBA00023012"/>
    </source>
</evidence>
<dbReference type="EMBL" id="BMOE01000006">
    <property type="protein sequence ID" value="GGJ75853.1"/>
    <property type="molecule type" value="Genomic_DNA"/>
</dbReference>
<sequence>MPGLLKKVLVVDDDPALRHLLGFILRGAAFQVLSAASGQEALDLLAGTPDVDLVVTDLGMPGLSGYDVLERVLLHGGPPVMVVTASGRPEEQQHAMTLGAAGVLEKPFTRAGLLSAVTPLLERRWTDEPATTGTDLPQAL</sequence>
<gene>
    <name evidence="5" type="ORF">GCM10008939_20120</name>
</gene>
<evidence type="ECO:0000259" key="4">
    <source>
        <dbReference type="PROSITE" id="PS50110"/>
    </source>
</evidence>
<dbReference type="PANTHER" id="PTHR44591">
    <property type="entry name" value="STRESS RESPONSE REGULATOR PROTEIN 1"/>
    <property type="match status" value="1"/>
</dbReference>
<dbReference type="AlphaFoldDB" id="A0A917PFY0"/>
<dbReference type="SUPFAM" id="SSF52172">
    <property type="entry name" value="CheY-like"/>
    <property type="match status" value="1"/>
</dbReference>
<reference evidence="5" key="2">
    <citation type="submission" date="2020-09" db="EMBL/GenBank/DDBJ databases">
        <authorList>
            <person name="Sun Q."/>
            <person name="Ohkuma M."/>
        </authorList>
    </citation>
    <scope>NUCLEOTIDE SEQUENCE</scope>
    <source>
        <strain evidence="5">JCM 14371</strain>
    </source>
</reference>
<dbReference type="InterPro" id="IPR011006">
    <property type="entry name" value="CheY-like_superfamily"/>
</dbReference>
<accession>A0A917PFY0</accession>
<dbReference type="Gene3D" id="3.40.50.2300">
    <property type="match status" value="1"/>
</dbReference>
<protein>
    <recommendedName>
        <fullName evidence="4">Response regulatory domain-containing protein</fullName>
    </recommendedName>
</protein>
<reference evidence="5" key="1">
    <citation type="journal article" date="2014" name="Int. J. Syst. Evol. Microbiol.">
        <title>Complete genome sequence of Corynebacterium casei LMG S-19264T (=DSM 44701T), isolated from a smear-ripened cheese.</title>
        <authorList>
            <consortium name="US DOE Joint Genome Institute (JGI-PGF)"/>
            <person name="Walter F."/>
            <person name="Albersmeier A."/>
            <person name="Kalinowski J."/>
            <person name="Ruckert C."/>
        </authorList>
    </citation>
    <scope>NUCLEOTIDE SEQUENCE</scope>
    <source>
        <strain evidence="5">JCM 14371</strain>
    </source>
</reference>
<evidence type="ECO:0000313" key="5">
    <source>
        <dbReference type="EMBL" id="GGJ75853.1"/>
    </source>
</evidence>
<dbReference type="InterPro" id="IPR050595">
    <property type="entry name" value="Bact_response_regulator"/>
</dbReference>
<dbReference type="GO" id="GO:0000160">
    <property type="term" value="P:phosphorelay signal transduction system"/>
    <property type="evidence" value="ECO:0007669"/>
    <property type="project" value="UniProtKB-KW"/>
</dbReference>
<evidence type="ECO:0000256" key="3">
    <source>
        <dbReference type="PROSITE-ProRule" id="PRU00169"/>
    </source>
</evidence>
<keyword evidence="1 3" id="KW-0597">Phosphoprotein</keyword>
<feature type="domain" description="Response regulatory" evidence="4">
    <location>
        <begin position="7"/>
        <end position="121"/>
    </location>
</feature>
<dbReference type="RefSeq" id="WP_188963040.1">
    <property type="nucleotide sequence ID" value="NZ_BMOE01000006.1"/>
</dbReference>
<dbReference type="SMART" id="SM00448">
    <property type="entry name" value="REC"/>
    <property type="match status" value="1"/>
</dbReference>
<evidence type="ECO:0000256" key="1">
    <source>
        <dbReference type="ARBA" id="ARBA00022553"/>
    </source>
</evidence>
<name>A0A917PFY0_9DEIO</name>
<keyword evidence="2" id="KW-0902">Two-component regulatory system</keyword>
<dbReference type="PROSITE" id="PS50110">
    <property type="entry name" value="RESPONSE_REGULATORY"/>
    <property type="match status" value="1"/>
</dbReference>
<dbReference type="InterPro" id="IPR001789">
    <property type="entry name" value="Sig_transdc_resp-reg_receiver"/>
</dbReference>
<dbReference type="PANTHER" id="PTHR44591:SF14">
    <property type="entry name" value="PROTEIN PILG"/>
    <property type="match status" value="1"/>
</dbReference>
<proteinExistence type="predicted"/>
<comment type="caution">
    <text evidence="5">The sequence shown here is derived from an EMBL/GenBank/DDBJ whole genome shotgun (WGS) entry which is preliminary data.</text>
</comment>